<dbReference type="OrthoDB" id="191651at2759"/>
<accession>A0A368GUC3</accession>
<proteinExistence type="predicted"/>
<feature type="domain" description="WW" evidence="8">
    <location>
        <begin position="245"/>
        <end position="274"/>
    </location>
</feature>
<dbReference type="PROSITE" id="PS50171">
    <property type="entry name" value="ZF_MATRIN"/>
    <property type="match status" value="1"/>
</dbReference>
<dbReference type="InterPro" id="IPR000690">
    <property type="entry name" value="Matrin/U1-C_Znf_C2H2"/>
</dbReference>
<dbReference type="InterPro" id="IPR036236">
    <property type="entry name" value="Znf_C2H2_sf"/>
</dbReference>
<feature type="coiled-coil region" evidence="6">
    <location>
        <begin position="109"/>
        <end position="139"/>
    </location>
</feature>
<evidence type="ECO:0000256" key="7">
    <source>
        <dbReference type="SAM" id="MobiDB-lite"/>
    </source>
</evidence>
<keyword evidence="4" id="KW-0862">Zinc</keyword>
<dbReference type="Pfam" id="PF06220">
    <property type="entry name" value="zf-U1"/>
    <property type="match status" value="1"/>
</dbReference>
<feature type="compositionally biased region" description="Basic and acidic residues" evidence="7">
    <location>
        <begin position="434"/>
        <end position="460"/>
    </location>
</feature>
<feature type="region of interest" description="Disordered" evidence="7">
    <location>
        <begin position="320"/>
        <end position="460"/>
    </location>
</feature>
<evidence type="ECO:0000256" key="2">
    <source>
        <dbReference type="ARBA" id="ARBA00022723"/>
    </source>
</evidence>
<dbReference type="GO" id="GO:0071011">
    <property type="term" value="C:precatalytic spliceosome"/>
    <property type="evidence" value="ECO:0007669"/>
    <property type="project" value="TreeGrafter"/>
</dbReference>
<dbReference type="SMART" id="SM00451">
    <property type="entry name" value="ZnF_U1"/>
    <property type="match status" value="2"/>
</dbReference>
<organism evidence="10 11">
    <name type="scientific">Ancylostoma caninum</name>
    <name type="common">Dog hookworm</name>
    <dbReference type="NCBI Taxonomy" id="29170"/>
    <lineage>
        <taxon>Eukaryota</taxon>
        <taxon>Metazoa</taxon>
        <taxon>Ecdysozoa</taxon>
        <taxon>Nematoda</taxon>
        <taxon>Chromadorea</taxon>
        <taxon>Rhabditida</taxon>
        <taxon>Rhabditina</taxon>
        <taxon>Rhabditomorpha</taxon>
        <taxon>Strongyloidea</taxon>
        <taxon>Ancylostomatidae</taxon>
        <taxon>Ancylostomatinae</taxon>
        <taxon>Ancylostoma</taxon>
    </lineage>
</organism>
<dbReference type="Gene3D" id="2.20.70.10">
    <property type="match status" value="1"/>
</dbReference>
<dbReference type="STRING" id="29170.A0A368GUC3"/>
<evidence type="ECO:0000256" key="6">
    <source>
        <dbReference type="SAM" id="Coils"/>
    </source>
</evidence>
<protein>
    <submittedName>
        <fullName evidence="10">U1 zinc finger</fullName>
    </submittedName>
</protein>
<dbReference type="GO" id="GO:0003723">
    <property type="term" value="F:RNA binding"/>
    <property type="evidence" value="ECO:0007669"/>
    <property type="project" value="TreeGrafter"/>
</dbReference>
<dbReference type="Proteomes" id="UP000252519">
    <property type="component" value="Unassembled WGS sequence"/>
</dbReference>
<keyword evidence="3" id="KW-0863">Zinc-finger</keyword>
<dbReference type="EMBL" id="JOJR01000054">
    <property type="protein sequence ID" value="RCN47914.1"/>
    <property type="molecule type" value="Genomic_DNA"/>
</dbReference>
<dbReference type="AlphaFoldDB" id="A0A368GUC3"/>
<evidence type="ECO:0000256" key="4">
    <source>
        <dbReference type="ARBA" id="ARBA00022833"/>
    </source>
</evidence>
<dbReference type="InterPro" id="IPR040023">
    <property type="entry name" value="WBP4"/>
</dbReference>
<dbReference type="PROSITE" id="PS50020">
    <property type="entry name" value="WW_DOMAIN_2"/>
    <property type="match status" value="1"/>
</dbReference>
<dbReference type="Gene3D" id="3.30.160.60">
    <property type="entry name" value="Classic Zinc Finger"/>
    <property type="match status" value="1"/>
</dbReference>
<evidence type="ECO:0000256" key="3">
    <source>
        <dbReference type="ARBA" id="ARBA00022771"/>
    </source>
</evidence>
<feature type="compositionally biased region" description="Low complexity" evidence="7">
    <location>
        <begin position="374"/>
        <end position="393"/>
    </location>
</feature>
<dbReference type="InterPro" id="IPR013085">
    <property type="entry name" value="U1-CZ_Znf_C2H2"/>
</dbReference>
<dbReference type="GO" id="GO:0000398">
    <property type="term" value="P:mRNA splicing, via spliceosome"/>
    <property type="evidence" value="ECO:0007669"/>
    <property type="project" value="InterPro"/>
</dbReference>
<name>A0A368GUC3_ANCCA</name>
<feature type="domain" description="Matrin-type" evidence="9">
    <location>
        <begin position="11"/>
        <end position="42"/>
    </location>
</feature>
<dbReference type="InterPro" id="IPR001202">
    <property type="entry name" value="WW_dom"/>
</dbReference>
<keyword evidence="11" id="KW-1185">Reference proteome</keyword>
<sequence>MADVWKSQGRKFCEICKVWFGDNRASIEFHERGKKHKDALAAKLRELSKKSRENEKSGSNGGRVEIARAQILRNLQGTVCKLKEVLQKVVWFGDNRASIEFHERGKKHKDALAAKLRELSKKSRENEKAQAKMSSALAAMEAAALKAMRENGEGIPHGPALPATGLASKIFDPRQFKDVNSMARELAKRKNELQEMKRSAPAPAPSMPAKYFRREPSVKVEYSELSIPEPKQETEAVPSFSETVWVEADSGDGAGSKYYFHMYTGEAKWEQPDSFYTIEEYQKRLLAADEGSLKTDANAQGEAQSSVNTNIETEVVKVEPSVKVEPQESDNVSVDVGDIPLPCAAPSETQVDVVVKEEQKDENLEESTQIQPDTSQTESAQSASASEEVVAQAPAETQDEEEEVEKPSVGPFGGWTRVKKEDKKPVFSPLTAKYRAEEERQRKEAEERERLAEKAEPKVEFTEKTSAILTKKVKGPIEFKKRSATKNVRQRI</sequence>
<reference evidence="10 11" key="1">
    <citation type="submission" date="2014-10" db="EMBL/GenBank/DDBJ databases">
        <title>Draft genome of the hookworm Ancylostoma caninum.</title>
        <authorList>
            <person name="Mitreva M."/>
        </authorList>
    </citation>
    <scope>NUCLEOTIDE SEQUENCE [LARGE SCALE GENOMIC DNA]</scope>
    <source>
        <strain evidence="10 11">Baltimore</strain>
    </source>
</reference>
<comment type="caution">
    <text evidence="10">The sequence shown here is derived from an EMBL/GenBank/DDBJ whole genome shotgun (WGS) entry which is preliminary data.</text>
</comment>
<dbReference type="SUPFAM" id="SSF57667">
    <property type="entry name" value="beta-beta-alpha zinc fingers"/>
    <property type="match status" value="1"/>
</dbReference>
<evidence type="ECO:0000256" key="5">
    <source>
        <dbReference type="ARBA" id="ARBA00023242"/>
    </source>
</evidence>
<dbReference type="InterPro" id="IPR003604">
    <property type="entry name" value="Matrin/U1-like-C_Znf_C2H2"/>
</dbReference>
<evidence type="ECO:0000256" key="1">
    <source>
        <dbReference type="ARBA" id="ARBA00004123"/>
    </source>
</evidence>
<keyword evidence="2" id="KW-0479">Metal-binding</keyword>
<keyword evidence="5" id="KW-0539">Nucleus</keyword>
<evidence type="ECO:0000313" key="11">
    <source>
        <dbReference type="Proteomes" id="UP000252519"/>
    </source>
</evidence>
<dbReference type="InterPro" id="IPR036020">
    <property type="entry name" value="WW_dom_sf"/>
</dbReference>
<keyword evidence="6" id="KW-0175">Coiled coil</keyword>
<evidence type="ECO:0000259" key="8">
    <source>
        <dbReference type="PROSITE" id="PS50020"/>
    </source>
</evidence>
<evidence type="ECO:0000313" key="10">
    <source>
        <dbReference type="EMBL" id="RCN47914.1"/>
    </source>
</evidence>
<dbReference type="SUPFAM" id="SSF51045">
    <property type="entry name" value="WW domain"/>
    <property type="match status" value="1"/>
</dbReference>
<evidence type="ECO:0000259" key="9">
    <source>
        <dbReference type="PROSITE" id="PS50171"/>
    </source>
</evidence>
<dbReference type="PANTHER" id="PTHR13173">
    <property type="entry name" value="WW DOMAIN BINDING PROTEIN 4"/>
    <property type="match status" value="1"/>
</dbReference>
<comment type="subcellular location">
    <subcellularLocation>
        <location evidence="1">Nucleus</location>
    </subcellularLocation>
</comment>
<gene>
    <name evidence="10" type="ORF">ANCCAN_05966</name>
</gene>
<dbReference type="GO" id="GO:0008270">
    <property type="term" value="F:zinc ion binding"/>
    <property type="evidence" value="ECO:0007669"/>
    <property type="project" value="UniProtKB-KW"/>
</dbReference>
<dbReference type="PANTHER" id="PTHR13173:SF10">
    <property type="entry name" value="WW DOMAIN-BINDING PROTEIN 4"/>
    <property type="match status" value="1"/>
</dbReference>